<dbReference type="Gene3D" id="3.40.50.12780">
    <property type="entry name" value="N-terminal domain of ligase-like"/>
    <property type="match status" value="1"/>
</dbReference>
<keyword evidence="2" id="KW-0067">ATP-binding</keyword>
<dbReference type="Pfam" id="PF00501">
    <property type="entry name" value="AMP-binding"/>
    <property type="match status" value="1"/>
</dbReference>
<dbReference type="OrthoDB" id="10253115at2759"/>
<dbReference type="InterPro" id="IPR020845">
    <property type="entry name" value="AMP-binding_CS"/>
</dbReference>
<dbReference type="PROSITE" id="PS00455">
    <property type="entry name" value="AMP_BINDING"/>
    <property type="match status" value="1"/>
</dbReference>
<dbReference type="GO" id="GO:0004467">
    <property type="term" value="F:long-chain fatty acid-CoA ligase activity"/>
    <property type="evidence" value="ECO:0007669"/>
    <property type="project" value="UniProtKB-EC"/>
</dbReference>
<dbReference type="GO" id="GO:0016020">
    <property type="term" value="C:membrane"/>
    <property type="evidence" value="ECO:0007669"/>
    <property type="project" value="TreeGrafter"/>
</dbReference>
<dbReference type="PANTHER" id="PTHR43272">
    <property type="entry name" value="LONG-CHAIN-FATTY-ACID--COA LIGASE"/>
    <property type="match status" value="1"/>
</dbReference>
<accession>A0A9W8CQX5</accession>
<dbReference type="Proteomes" id="UP001149813">
    <property type="component" value="Unassembled WGS sequence"/>
</dbReference>
<gene>
    <name evidence="4" type="primary">FAA2_12</name>
    <name evidence="4" type="ORF">LPJ53_002735</name>
</gene>
<dbReference type="GO" id="GO:0005783">
    <property type="term" value="C:endoplasmic reticulum"/>
    <property type="evidence" value="ECO:0007669"/>
    <property type="project" value="TreeGrafter"/>
</dbReference>
<evidence type="ECO:0000259" key="3">
    <source>
        <dbReference type="Pfam" id="PF00501"/>
    </source>
</evidence>
<dbReference type="EMBL" id="JANBOJ010000090">
    <property type="protein sequence ID" value="KAJ1722905.1"/>
    <property type="molecule type" value="Genomic_DNA"/>
</dbReference>
<name>A0A9W8CQX5_9FUNG</name>
<dbReference type="GO" id="GO:0005524">
    <property type="term" value="F:ATP binding"/>
    <property type="evidence" value="ECO:0007669"/>
    <property type="project" value="UniProtKB-KW"/>
</dbReference>
<dbReference type="PANTHER" id="PTHR43272:SF33">
    <property type="entry name" value="AMP-BINDING DOMAIN-CONTAINING PROTEIN-RELATED"/>
    <property type="match status" value="1"/>
</dbReference>
<protein>
    <submittedName>
        <fullName evidence="4">Medium-chain fatty acid-CoA ligase faa2</fullName>
        <ecNumber evidence="4">6.2.1.3</ecNumber>
    </submittedName>
</protein>
<evidence type="ECO:0000256" key="1">
    <source>
        <dbReference type="ARBA" id="ARBA00022741"/>
    </source>
</evidence>
<organism evidence="4 5">
    <name type="scientific">Coemansia erecta</name>
    <dbReference type="NCBI Taxonomy" id="147472"/>
    <lineage>
        <taxon>Eukaryota</taxon>
        <taxon>Fungi</taxon>
        <taxon>Fungi incertae sedis</taxon>
        <taxon>Zoopagomycota</taxon>
        <taxon>Kickxellomycotina</taxon>
        <taxon>Kickxellomycetes</taxon>
        <taxon>Kickxellales</taxon>
        <taxon>Kickxellaceae</taxon>
        <taxon>Coemansia</taxon>
    </lineage>
</organism>
<evidence type="ECO:0000256" key="2">
    <source>
        <dbReference type="ARBA" id="ARBA00022840"/>
    </source>
</evidence>
<dbReference type="EC" id="6.2.1.3" evidence="4"/>
<keyword evidence="5" id="KW-1185">Reference proteome</keyword>
<keyword evidence="1" id="KW-0547">Nucleotide-binding</keyword>
<keyword evidence="4" id="KW-0436">Ligase</keyword>
<dbReference type="InterPro" id="IPR000873">
    <property type="entry name" value="AMP-dep_synth/lig_dom"/>
</dbReference>
<comment type="caution">
    <text evidence="4">The sequence shown here is derived from an EMBL/GenBank/DDBJ whole genome shotgun (WGS) entry which is preliminary data.</text>
</comment>
<feature type="domain" description="AMP-dependent synthetase/ligase" evidence="3">
    <location>
        <begin position="131"/>
        <end position="454"/>
    </location>
</feature>
<proteinExistence type="predicted"/>
<dbReference type="SUPFAM" id="SSF56801">
    <property type="entry name" value="Acetyl-CoA synthetase-like"/>
    <property type="match status" value="1"/>
</dbReference>
<sequence length="646" mass="71255">MLKSFVVPSSRIPGFSPIYRHPDYKDGTHKNKYSDITTLYELFKAQVKSHPKDNFLGHRTYYPETDAFGDYEWLTTTDVDEMVDDYGSGLDQLFAAHAPDMDEETGQQPLGFSFNIEVIVCSMDKIPSILEFITRMPKLKVIVSMDKLDCSKPTLFTQAFNVETTEILKAKAALLDILLTDVDQVIEMGCVSPTKPTLPTPSTYCTLVLSSGTTGASKGALITHGAFAIATHASHLGIQQLDTTYLSFMPPSHIFERYVIYTFMHDVIHIGSHCGIRGLLLSDIQTLRPSVLVTTPLLLNTVYDKVASATVKAKGIPGIISRFAYKSKLKRINSGRGFKHTLWDKLIFGKVAQLFGGSLRLVILGAVSANPDVHNFFRAALSCNIIQGYGQTESIASGAIQKTDDVSTGNTGIPSPGVDIRLRSIPEMGYDATSRKCPRGEIMIRSKSIFSGYYKLPEKTAEVMDGEWLATSDVAQFNPDGTLTIIDRIQNVACTASGSHIALEPLEMAYGGHRLVGSVLIHGSMRSHDLVAIVVPKPETFVPWAQKIAGNRDVGLTELCKDERVVDAMTNEFRILASKAKVPLQALVGAVYLEPREFVQINRDFFTVALKLRRFKLFQHYESVIDGMYQKLAHMADSDIKTSGSS</sequence>
<evidence type="ECO:0000313" key="4">
    <source>
        <dbReference type="EMBL" id="KAJ1722905.1"/>
    </source>
</evidence>
<evidence type="ECO:0000313" key="5">
    <source>
        <dbReference type="Proteomes" id="UP001149813"/>
    </source>
</evidence>
<reference evidence="4" key="1">
    <citation type="submission" date="2022-07" db="EMBL/GenBank/DDBJ databases">
        <title>Phylogenomic reconstructions and comparative analyses of Kickxellomycotina fungi.</title>
        <authorList>
            <person name="Reynolds N.K."/>
            <person name="Stajich J.E."/>
            <person name="Barry K."/>
            <person name="Grigoriev I.V."/>
            <person name="Crous P."/>
            <person name="Smith M.E."/>
        </authorList>
    </citation>
    <scope>NUCLEOTIDE SEQUENCE</scope>
    <source>
        <strain evidence="4">NBRC 32514</strain>
    </source>
</reference>
<dbReference type="InterPro" id="IPR042099">
    <property type="entry name" value="ANL_N_sf"/>
</dbReference>
<dbReference type="AlphaFoldDB" id="A0A9W8CQX5"/>